<accession>E1WL47</accession>
<proteinExistence type="predicted"/>
<reference evidence="1 2" key="1">
    <citation type="journal article" date="2010" name="Microbiology">
        <title>Twenty-eight divergent polysaccharide loci specifying within- and amongst-strain capsule diversity in three strains of Bacteroides fragilis.</title>
        <authorList>
            <person name="Patrick S."/>
            <person name="Blakely G.W."/>
            <person name="Houston S."/>
            <person name="Moore J."/>
            <person name="Abratt V.R."/>
            <person name="Bertalan M."/>
            <person name="Cerdeno-Tarraga A.M."/>
            <person name="Quail M.A."/>
            <person name="Corton N."/>
            <person name="Corton C."/>
            <person name="Bignell A."/>
            <person name="Barron A."/>
            <person name="Clark L."/>
            <person name="Bentley S.D."/>
            <person name="Parkhill J."/>
        </authorList>
    </citation>
    <scope>NUCLEOTIDE SEQUENCE [LARGE SCALE GENOMIC DNA]</scope>
    <source>
        <strain evidence="1 2">638R</strain>
    </source>
</reference>
<dbReference type="HOGENOM" id="CLU_2434705_0_0_10"/>
<evidence type="ECO:0000313" key="2">
    <source>
        <dbReference type="Proteomes" id="UP000008560"/>
    </source>
</evidence>
<protein>
    <submittedName>
        <fullName evidence="1">Uncharacterized protein</fullName>
    </submittedName>
</protein>
<dbReference type="AlphaFoldDB" id="E1WL47"/>
<dbReference type="KEGG" id="bfg:BF638R_0622"/>
<evidence type="ECO:0000313" key="1">
    <source>
        <dbReference type="EMBL" id="CBW21210.1"/>
    </source>
</evidence>
<sequence length="91" mass="10851">MMSASFDILSICGDFRYMAHLPELILFGIVFEPDRFQFSDQYVLADIHIFTEFVERCIAIAKFHVDDAKQHHRIFRKFHNYSFFKTAAKIR</sequence>
<organism evidence="1 2">
    <name type="scientific">Bacteroides fragilis (strain 638R)</name>
    <dbReference type="NCBI Taxonomy" id="862962"/>
    <lineage>
        <taxon>Bacteria</taxon>
        <taxon>Pseudomonadati</taxon>
        <taxon>Bacteroidota</taxon>
        <taxon>Bacteroidia</taxon>
        <taxon>Bacteroidales</taxon>
        <taxon>Bacteroidaceae</taxon>
        <taxon>Bacteroides</taxon>
    </lineage>
</organism>
<dbReference type="EMBL" id="FQ312004">
    <property type="protein sequence ID" value="CBW21210.1"/>
    <property type="molecule type" value="Genomic_DNA"/>
</dbReference>
<gene>
    <name evidence="1" type="ordered locus">BF638R_0622</name>
</gene>
<name>E1WL47_BACF6</name>
<dbReference type="Proteomes" id="UP000008560">
    <property type="component" value="Chromosome"/>
</dbReference>